<comment type="caution">
    <text evidence="1">The sequence shown here is derived from an EMBL/GenBank/DDBJ whole genome shotgun (WGS) entry which is preliminary data.</text>
</comment>
<dbReference type="EMBL" id="JANPWB010000011">
    <property type="protein sequence ID" value="KAJ1126309.1"/>
    <property type="molecule type" value="Genomic_DNA"/>
</dbReference>
<protein>
    <submittedName>
        <fullName evidence="1">Uncharacterized protein</fullName>
    </submittedName>
</protein>
<sequence>MRHSGPASYEKLCLCHATPAHLADRRFVMKVKGYYTKRLGGMLRSSIIKALQEERWGKSETEPKKDLDKLEQSGCGKDIVGQCPECVASTRPHFGGFTSELSDASLGCARIAALAQAGGAEFLRRPDSCSLLPPSWDPGSLAAGGEPGGAYEGLQVRRRSSVACCQAGPVGLAARLGVQGIVWPLRWTAGVLRAGDWLITAALLETRLGGAARWALCGGRGLLEIAWAWTWVYQDGWWFERPGPVLSMGPGRAGLSRVLVVVRAHRALVAPPRAGAPPRAIIVRLLNYKDRDCVLKAARDSDRAVFENGKIAIYPDYMNKVQNSRKGFLKVKTKLQAMNLRYMLLYPASLMVLSGSKSHFFKHPEEVWRWLEMWDKATPGSLVRTGGVAHRASGADGPDWRTRGGSLLEGTLAQGSAMDSAHMIEIQQDGTKVVVAAGSADGSSGELEWGAERVPAQV</sequence>
<dbReference type="InterPro" id="IPR042566">
    <property type="entry name" value="L1_C"/>
</dbReference>
<dbReference type="Gene3D" id="3.30.250.20">
    <property type="entry name" value="L1 transposable element, C-terminal domain"/>
    <property type="match status" value="1"/>
</dbReference>
<dbReference type="InterPro" id="IPR004244">
    <property type="entry name" value="Transposase_22"/>
</dbReference>
<dbReference type="Proteomes" id="UP001066276">
    <property type="component" value="Chromosome 7"/>
</dbReference>
<reference evidence="1" key="1">
    <citation type="journal article" date="2022" name="bioRxiv">
        <title>Sequencing and chromosome-scale assembly of the giantPleurodeles waltlgenome.</title>
        <authorList>
            <person name="Brown T."/>
            <person name="Elewa A."/>
            <person name="Iarovenko S."/>
            <person name="Subramanian E."/>
            <person name="Araus A.J."/>
            <person name="Petzold A."/>
            <person name="Susuki M."/>
            <person name="Suzuki K.-i.T."/>
            <person name="Hayashi T."/>
            <person name="Toyoda A."/>
            <person name="Oliveira C."/>
            <person name="Osipova E."/>
            <person name="Leigh N.D."/>
            <person name="Simon A."/>
            <person name="Yun M.H."/>
        </authorList>
    </citation>
    <scope>NUCLEOTIDE SEQUENCE</scope>
    <source>
        <strain evidence="1">20211129_DDA</strain>
        <tissue evidence="1">Liver</tissue>
    </source>
</reference>
<organism evidence="1 2">
    <name type="scientific">Pleurodeles waltl</name>
    <name type="common">Iberian ribbed newt</name>
    <dbReference type="NCBI Taxonomy" id="8319"/>
    <lineage>
        <taxon>Eukaryota</taxon>
        <taxon>Metazoa</taxon>
        <taxon>Chordata</taxon>
        <taxon>Craniata</taxon>
        <taxon>Vertebrata</taxon>
        <taxon>Euteleostomi</taxon>
        <taxon>Amphibia</taxon>
        <taxon>Batrachia</taxon>
        <taxon>Caudata</taxon>
        <taxon>Salamandroidea</taxon>
        <taxon>Salamandridae</taxon>
        <taxon>Pleurodelinae</taxon>
        <taxon>Pleurodeles</taxon>
    </lineage>
</organism>
<proteinExistence type="predicted"/>
<evidence type="ECO:0000313" key="2">
    <source>
        <dbReference type="Proteomes" id="UP001066276"/>
    </source>
</evidence>
<keyword evidence="2" id="KW-1185">Reference proteome</keyword>
<gene>
    <name evidence="1" type="ORF">NDU88_004717</name>
</gene>
<dbReference type="PANTHER" id="PTHR11505">
    <property type="entry name" value="L1 TRANSPOSABLE ELEMENT-RELATED"/>
    <property type="match status" value="1"/>
</dbReference>
<accession>A0AAV7PGL2</accession>
<evidence type="ECO:0000313" key="1">
    <source>
        <dbReference type="EMBL" id="KAJ1126309.1"/>
    </source>
</evidence>
<name>A0AAV7PGL2_PLEWA</name>
<dbReference type="AlphaFoldDB" id="A0AAV7PGL2"/>